<dbReference type="EMBL" id="JARIHO010000077">
    <property type="protein sequence ID" value="KAJ7310774.1"/>
    <property type="molecule type" value="Genomic_DNA"/>
</dbReference>
<evidence type="ECO:0000313" key="1">
    <source>
        <dbReference type="EMBL" id="KAJ7310774.1"/>
    </source>
</evidence>
<dbReference type="Proteomes" id="UP001218218">
    <property type="component" value="Unassembled WGS sequence"/>
</dbReference>
<reference evidence="1" key="1">
    <citation type="submission" date="2023-03" db="EMBL/GenBank/DDBJ databases">
        <title>Massive genome expansion in bonnet fungi (Mycena s.s.) driven by repeated elements and novel gene families across ecological guilds.</title>
        <authorList>
            <consortium name="Lawrence Berkeley National Laboratory"/>
            <person name="Harder C.B."/>
            <person name="Miyauchi S."/>
            <person name="Viragh M."/>
            <person name="Kuo A."/>
            <person name="Thoen E."/>
            <person name="Andreopoulos B."/>
            <person name="Lu D."/>
            <person name="Skrede I."/>
            <person name="Drula E."/>
            <person name="Henrissat B."/>
            <person name="Morin E."/>
            <person name="Kohler A."/>
            <person name="Barry K."/>
            <person name="LaButti K."/>
            <person name="Morin E."/>
            <person name="Salamov A."/>
            <person name="Lipzen A."/>
            <person name="Mereny Z."/>
            <person name="Hegedus B."/>
            <person name="Baldrian P."/>
            <person name="Stursova M."/>
            <person name="Weitz H."/>
            <person name="Taylor A."/>
            <person name="Grigoriev I.V."/>
            <person name="Nagy L.G."/>
            <person name="Martin F."/>
            <person name="Kauserud H."/>
        </authorList>
    </citation>
    <scope>NUCLEOTIDE SEQUENCE</scope>
    <source>
        <strain evidence="1">CBHHK002</strain>
    </source>
</reference>
<name>A0AAD6Z758_9AGAR</name>
<evidence type="ECO:0000313" key="2">
    <source>
        <dbReference type="Proteomes" id="UP001218218"/>
    </source>
</evidence>
<sequence>MATPDVGICPRFNSVEVLRANLMFPECFQVQNCGIHAKAKTEVLAQEFQYAISTKISRSWENVDEPIKGAIREIVEESIGIGLYSTDQKKEPKLKNNVEDGNNGLEVEQGTTRERVWVEGHPFGVRDNERSGIAVSCYWFGLRPRLLLSLEDGIDTVPHMLFKTTVALLLTYSGVGLSAQRHFGRMVEIRHQDTWGSGALIRQDIKRHQAAQGTRVVFSEFPSGKMIVWVQPSKTTKRIMAVNLVAIAVLATVVRLRIRIRTRDSGKMMFMGSLLLPVAPSLCLSEHVWGPIPLKVAPQWTSLATSSQLPDRKASDSQGYSWKSGVLILDVINHRRINPTPINSKCNPSVDRVKAVFRIDSLLRAQEKLVATLPPWKNHREKNLVCEDGWPLEQIKNGGDRKEVGLEVKQYLERNLVGKMAEQRKADLFTNVWSSSIVRPSLFIVIRSLNDLAAAASFLLPSMPHLLLRLQFLACLLFLKPPLNNKTTSRETSDSPVSLKFPQKIWVAYGWHKHG</sequence>
<organism evidence="1 2">
    <name type="scientific">Mycena albidolilacea</name>
    <dbReference type="NCBI Taxonomy" id="1033008"/>
    <lineage>
        <taxon>Eukaryota</taxon>
        <taxon>Fungi</taxon>
        <taxon>Dikarya</taxon>
        <taxon>Basidiomycota</taxon>
        <taxon>Agaricomycotina</taxon>
        <taxon>Agaricomycetes</taxon>
        <taxon>Agaricomycetidae</taxon>
        <taxon>Agaricales</taxon>
        <taxon>Marasmiineae</taxon>
        <taxon>Mycenaceae</taxon>
        <taxon>Mycena</taxon>
    </lineage>
</organism>
<gene>
    <name evidence="1" type="ORF">DFH08DRAFT_822882</name>
</gene>
<keyword evidence="2" id="KW-1185">Reference proteome</keyword>
<protein>
    <submittedName>
        <fullName evidence="1">Uncharacterized protein</fullName>
    </submittedName>
</protein>
<comment type="caution">
    <text evidence="1">The sequence shown here is derived from an EMBL/GenBank/DDBJ whole genome shotgun (WGS) entry which is preliminary data.</text>
</comment>
<proteinExistence type="predicted"/>
<accession>A0AAD6Z758</accession>
<dbReference type="AlphaFoldDB" id="A0AAD6Z758"/>